<comment type="caution">
    <text evidence="1">The sequence shown here is derived from an EMBL/GenBank/DDBJ whole genome shotgun (WGS) entry which is preliminary data.</text>
</comment>
<sequence>MASSSLLGPPEVYSPRTTIVTAMATSAATGNPFIDLMVDNFNTTTTATPPPPMGYTEKKSPTFLSTGNPCLDAFFHVTPNTPSAILTQRLHKAWEHNPLTALKLVCNLRGVRGTGKSDKEGYYTAALWLHQHHPKTLACNVGPLAEFGYFKDLPEILYRILEGPERIEIEEEKARELREAKKIAAAKKAVEHYSSDPDYKFLHDRISDLFADFLKSDIQHFNSNQLNKISLAAKWCPSLDSSFDRATLLCESIAKKVFPRDLYKEYDGVLDAHYAYRVRDRLRKEILVPLRKALELPEVYIGANKWKSIPYKRVASVAMKFYKEKFIKHDRERFQEYLEKSGKGIAAGALLPHEIIASLNGKDGGEVAKLQWKRMVDDLSKKRKLKNCLAICDFSDSMNGEPMEVSLALGVLISELSEEPWKGKLITFSHNPTLQMVLGDDLRSKTDFVRRMENGKNVDFQKVFDLMLEVAVNGKLAEEHMIKRVFVFSDMEFGQVSARPWETDYQAIVRKFGEKGYGSSVPEIVFWNLRDSRATPVAGNQKGVALVSGFSKNLMTVFLEESGALNPEAVMEVAISGEKYKKLIVLD</sequence>
<evidence type="ECO:0000313" key="2">
    <source>
        <dbReference type="Proteomes" id="UP001062846"/>
    </source>
</evidence>
<proteinExistence type="predicted"/>
<reference evidence="1" key="1">
    <citation type="submission" date="2022-02" db="EMBL/GenBank/DDBJ databases">
        <title>Plant Genome Project.</title>
        <authorList>
            <person name="Zhang R.-G."/>
        </authorList>
    </citation>
    <scope>NUCLEOTIDE SEQUENCE</scope>
    <source>
        <strain evidence="1">AT1</strain>
    </source>
</reference>
<organism evidence="1 2">
    <name type="scientific">Rhododendron molle</name>
    <name type="common">Chinese azalea</name>
    <name type="synonym">Azalea mollis</name>
    <dbReference type="NCBI Taxonomy" id="49168"/>
    <lineage>
        <taxon>Eukaryota</taxon>
        <taxon>Viridiplantae</taxon>
        <taxon>Streptophyta</taxon>
        <taxon>Embryophyta</taxon>
        <taxon>Tracheophyta</taxon>
        <taxon>Spermatophyta</taxon>
        <taxon>Magnoliopsida</taxon>
        <taxon>eudicotyledons</taxon>
        <taxon>Gunneridae</taxon>
        <taxon>Pentapetalae</taxon>
        <taxon>asterids</taxon>
        <taxon>Ericales</taxon>
        <taxon>Ericaceae</taxon>
        <taxon>Ericoideae</taxon>
        <taxon>Rhodoreae</taxon>
        <taxon>Rhododendron</taxon>
    </lineage>
</organism>
<protein>
    <submittedName>
        <fullName evidence="1">Uncharacterized protein</fullName>
    </submittedName>
</protein>
<dbReference type="EMBL" id="CM046399">
    <property type="protein sequence ID" value="KAI8526777.1"/>
    <property type="molecule type" value="Genomic_DNA"/>
</dbReference>
<evidence type="ECO:0000313" key="1">
    <source>
        <dbReference type="EMBL" id="KAI8526777.1"/>
    </source>
</evidence>
<keyword evidence="2" id="KW-1185">Reference proteome</keyword>
<accession>A0ACC0LDX3</accession>
<name>A0ACC0LDX3_RHOML</name>
<dbReference type="Proteomes" id="UP001062846">
    <property type="component" value="Chromosome 12"/>
</dbReference>
<gene>
    <name evidence="1" type="ORF">RHMOL_Rhmol12G0022500</name>
</gene>